<accession>T0H5M6</accession>
<evidence type="ECO:0000313" key="2">
    <source>
        <dbReference type="Proteomes" id="UP000015525"/>
    </source>
</evidence>
<dbReference type="Proteomes" id="UP000015525">
    <property type="component" value="Unassembled WGS sequence"/>
</dbReference>
<dbReference type="EMBL" id="ATHO01000081">
    <property type="protein sequence ID" value="EQB07408.1"/>
    <property type="molecule type" value="Genomic_DNA"/>
</dbReference>
<evidence type="ECO:0000313" key="1">
    <source>
        <dbReference type="EMBL" id="EQB07408.1"/>
    </source>
</evidence>
<sequence length="266" mass="29828">MEPTLNQNDSKALIQKPDQYLADRAKNLDELLDQITLPDGTEEAIISGSAKKLIRDKALGLFKVGEIIKEFLDWNDNVDKDIKEAKKNVLLAHYFQKNESNSLAVSELKSFISSAQGNTLFNKIVRILDDSPPDELLMKHLSSALKHMIDGDFIGLFESHKYALSQIEQISPQALAILADKSRWPHMKLGGYSANGTKLSSDWLMEFNNAYSQSKGVFDEETRTRIRYSISELINRRIVEAHLVGQSVAKCTVTDIGALIEPYISS</sequence>
<dbReference type="AlphaFoldDB" id="T0H5M6"/>
<name>T0H5M6_9SPHN</name>
<protein>
    <submittedName>
        <fullName evidence="1">Uncharacterized protein</fullName>
    </submittedName>
</protein>
<reference evidence="1 2" key="1">
    <citation type="journal article" date="2013" name="Genome Announc.">
        <title>Draft Genome Sequence of Sphingobium quisquiliarum Strain P25T, a Novel Hexachlorocyclohexane (HCH)-Degrading Bacterium Isolated from an HCH Dumpsite.</title>
        <authorList>
            <person name="Kumar Singh A."/>
            <person name="Sangwan N."/>
            <person name="Sharma A."/>
            <person name="Gupta V."/>
            <person name="Khurana J.P."/>
            <person name="Lal R."/>
        </authorList>
    </citation>
    <scope>NUCLEOTIDE SEQUENCE [LARGE SCALE GENOMIC DNA]</scope>
    <source>
        <strain evidence="1 2">P25</strain>
    </source>
</reference>
<comment type="caution">
    <text evidence="1">The sequence shown here is derived from an EMBL/GenBank/DDBJ whole genome shotgun (WGS) entry which is preliminary data.</text>
</comment>
<organism evidence="1 2">
    <name type="scientific">Sphingobium quisquiliarum P25</name>
    <dbReference type="NCBI Taxonomy" id="1329909"/>
    <lineage>
        <taxon>Bacteria</taxon>
        <taxon>Pseudomonadati</taxon>
        <taxon>Pseudomonadota</taxon>
        <taxon>Alphaproteobacteria</taxon>
        <taxon>Sphingomonadales</taxon>
        <taxon>Sphingomonadaceae</taxon>
        <taxon>Sphingobium</taxon>
    </lineage>
</organism>
<proteinExistence type="predicted"/>
<keyword evidence="2" id="KW-1185">Reference proteome</keyword>
<gene>
    <name evidence="1" type="ORF">L288_09900</name>
</gene>